<evidence type="ECO:0000313" key="2">
    <source>
        <dbReference type="Proteomes" id="UP001497382"/>
    </source>
</evidence>
<evidence type="ECO:0000313" key="1">
    <source>
        <dbReference type="EMBL" id="CAL1271761.1"/>
    </source>
</evidence>
<dbReference type="AlphaFoldDB" id="A0AAV1ZJ91"/>
<reference evidence="1 2" key="1">
    <citation type="submission" date="2024-04" db="EMBL/GenBank/DDBJ databases">
        <authorList>
            <person name="Rising A."/>
            <person name="Reimegard J."/>
            <person name="Sonavane S."/>
            <person name="Akerstrom W."/>
            <person name="Nylinder S."/>
            <person name="Hedman E."/>
            <person name="Kallberg Y."/>
        </authorList>
    </citation>
    <scope>NUCLEOTIDE SEQUENCE [LARGE SCALE GENOMIC DNA]</scope>
</reference>
<comment type="caution">
    <text evidence="1">The sequence shown here is derived from an EMBL/GenBank/DDBJ whole genome shotgun (WGS) entry which is preliminary data.</text>
</comment>
<proteinExistence type="predicted"/>
<accession>A0AAV1ZJ91</accession>
<protein>
    <submittedName>
        <fullName evidence="1">Uncharacterized protein</fullName>
    </submittedName>
</protein>
<sequence length="90" mass="9685">MIVLLCAWGSTREPAVASAGGPLSDSRASAAAFRPHSLNSLCQLCLTLGGILFTVVLQQLLDLQAVMTWQPYYDDPDGRISPFPSHTLIL</sequence>
<organism evidence="1 2">
    <name type="scientific">Larinioides sclopetarius</name>
    <dbReference type="NCBI Taxonomy" id="280406"/>
    <lineage>
        <taxon>Eukaryota</taxon>
        <taxon>Metazoa</taxon>
        <taxon>Ecdysozoa</taxon>
        <taxon>Arthropoda</taxon>
        <taxon>Chelicerata</taxon>
        <taxon>Arachnida</taxon>
        <taxon>Araneae</taxon>
        <taxon>Araneomorphae</taxon>
        <taxon>Entelegynae</taxon>
        <taxon>Araneoidea</taxon>
        <taxon>Araneidae</taxon>
        <taxon>Larinioides</taxon>
    </lineage>
</organism>
<keyword evidence="2" id="KW-1185">Reference proteome</keyword>
<gene>
    <name evidence="1" type="ORF">LARSCL_LOCUS5996</name>
</gene>
<name>A0AAV1ZJ91_9ARAC</name>
<dbReference type="Proteomes" id="UP001497382">
    <property type="component" value="Unassembled WGS sequence"/>
</dbReference>
<dbReference type="EMBL" id="CAXIEN010000056">
    <property type="protein sequence ID" value="CAL1271761.1"/>
    <property type="molecule type" value="Genomic_DNA"/>
</dbReference>